<keyword evidence="1" id="KW-0812">Transmembrane</keyword>
<dbReference type="AlphaFoldDB" id="A0A7J4YU23"/>
<keyword evidence="5" id="KW-1185">Reference proteome</keyword>
<dbReference type="EMBL" id="VWAK01000001">
    <property type="protein sequence ID" value="KAA5233049.1"/>
    <property type="molecule type" value="Genomic_DNA"/>
</dbReference>
<evidence type="ECO:0000313" key="2">
    <source>
        <dbReference type="EMBL" id="KAA5233049.1"/>
    </source>
</evidence>
<accession>A0A7J4YU23</accession>
<evidence type="ECO:0000313" key="4">
    <source>
        <dbReference type="Proteomes" id="UP000421791"/>
    </source>
</evidence>
<organism evidence="2 4">
    <name type="scientific">Bacteroides finegoldii</name>
    <dbReference type="NCBI Taxonomy" id="338188"/>
    <lineage>
        <taxon>Bacteria</taxon>
        <taxon>Pseudomonadati</taxon>
        <taxon>Bacteroidota</taxon>
        <taxon>Bacteroidia</taxon>
        <taxon>Bacteroidales</taxon>
        <taxon>Bacteroidaceae</taxon>
        <taxon>Bacteroides</taxon>
    </lineage>
</organism>
<keyword evidence="1" id="KW-1133">Transmembrane helix</keyword>
<dbReference type="Proteomes" id="UP000421791">
    <property type="component" value="Unassembled WGS sequence"/>
</dbReference>
<dbReference type="Proteomes" id="UP000440198">
    <property type="component" value="Unassembled WGS sequence"/>
</dbReference>
<feature type="transmembrane region" description="Helical" evidence="1">
    <location>
        <begin position="20"/>
        <end position="38"/>
    </location>
</feature>
<dbReference type="EMBL" id="VWAG01000059">
    <property type="protein sequence ID" value="KAA5252575.1"/>
    <property type="molecule type" value="Genomic_DNA"/>
</dbReference>
<name>A0A7J4YU23_9BACE</name>
<evidence type="ECO:0000313" key="5">
    <source>
        <dbReference type="Proteomes" id="UP000440198"/>
    </source>
</evidence>
<protein>
    <submittedName>
        <fullName evidence="2">Uncharacterized protein</fullName>
    </submittedName>
</protein>
<proteinExistence type="predicted"/>
<evidence type="ECO:0000313" key="3">
    <source>
        <dbReference type="EMBL" id="KAA5252575.1"/>
    </source>
</evidence>
<sequence length="72" mass="8076">MKLLEYTNLLEIKNTDKKLVTLLSVLYGMKIILLYTEVSYFSSFNGFHPCAFNSNSCPSRVINAQPSSGLVI</sequence>
<keyword evidence="1" id="KW-0472">Membrane</keyword>
<comment type="caution">
    <text evidence="2">The sequence shown here is derived from an EMBL/GenBank/DDBJ whole genome shotgun (WGS) entry which is preliminary data.</text>
</comment>
<gene>
    <name evidence="3" type="ORF">F2Z09_19625</name>
    <name evidence="2" type="ORF">F2Z22_00035</name>
</gene>
<evidence type="ECO:0000256" key="1">
    <source>
        <dbReference type="SAM" id="Phobius"/>
    </source>
</evidence>
<reference evidence="4 5" key="1">
    <citation type="journal article" date="2019" name="Nat. Med.">
        <title>A library of human gut bacterial isolates paired with longitudinal multiomics data enables mechanistic microbiome research.</title>
        <authorList>
            <person name="Poyet M."/>
            <person name="Groussin M."/>
            <person name="Gibbons S.M."/>
            <person name="Avila-Pacheco J."/>
            <person name="Jiang X."/>
            <person name="Kearney S.M."/>
            <person name="Perrotta A.R."/>
            <person name="Berdy B."/>
            <person name="Zhao S."/>
            <person name="Lieberman T.D."/>
            <person name="Swanson P.K."/>
            <person name="Smith M."/>
            <person name="Roesemann S."/>
            <person name="Alexander J.E."/>
            <person name="Rich S.A."/>
            <person name="Livny J."/>
            <person name="Vlamakis H."/>
            <person name="Clish C."/>
            <person name="Bullock K."/>
            <person name="Deik A."/>
            <person name="Scott J."/>
            <person name="Pierce K.A."/>
            <person name="Xavier R.J."/>
            <person name="Alm E.J."/>
        </authorList>
    </citation>
    <scope>NUCLEOTIDE SEQUENCE [LARGE SCALE GENOMIC DNA]</scope>
    <source>
        <strain evidence="3 5">BIOML-A2</strain>
        <strain evidence="2 4">BIOML-A6</strain>
    </source>
</reference>